<accession>A0A1I7Z123</accession>
<reference evidence="3" key="1">
    <citation type="submission" date="2016-11" db="UniProtKB">
        <authorList>
            <consortium name="WormBaseParasite"/>
        </authorList>
    </citation>
    <scope>IDENTIFICATION</scope>
</reference>
<dbReference type="WBParaSite" id="L893_g21694.t1">
    <property type="protein sequence ID" value="L893_g21694.t1"/>
    <property type="gene ID" value="L893_g21694"/>
</dbReference>
<feature type="region of interest" description="Disordered" evidence="1">
    <location>
        <begin position="1"/>
        <end position="33"/>
    </location>
</feature>
<evidence type="ECO:0000313" key="3">
    <source>
        <dbReference type="WBParaSite" id="L893_g21694.t1"/>
    </source>
</evidence>
<evidence type="ECO:0000313" key="2">
    <source>
        <dbReference type="Proteomes" id="UP000095287"/>
    </source>
</evidence>
<proteinExistence type="predicted"/>
<feature type="compositionally biased region" description="Basic and acidic residues" evidence="1">
    <location>
        <begin position="13"/>
        <end position="24"/>
    </location>
</feature>
<feature type="compositionally biased region" description="Polar residues" evidence="1">
    <location>
        <begin position="1"/>
        <end position="12"/>
    </location>
</feature>
<evidence type="ECO:0000256" key="1">
    <source>
        <dbReference type="SAM" id="MobiDB-lite"/>
    </source>
</evidence>
<keyword evidence="2" id="KW-1185">Reference proteome</keyword>
<protein>
    <submittedName>
        <fullName evidence="3">Uncharacterized protein</fullName>
    </submittedName>
</protein>
<sequence>MLLFVTNSSTHMSADREKCSDMKSEGLWNTAKT</sequence>
<organism evidence="2 3">
    <name type="scientific">Steinernema glaseri</name>
    <dbReference type="NCBI Taxonomy" id="37863"/>
    <lineage>
        <taxon>Eukaryota</taxon>
        <taxon>Metazoa</taxon>
        <taxon>Ecdysozoa</taxon>
        <taxon>Nematoda</taxon>
        <taxon>Chromadorea</taxon>
        <taxon>Rhabditida</taxon>
        <taxon>Tylenchina</taxon>
        <taxon>Panagrolaimomorpha</taxon>
        <taxon>Strongyloidoidea</taxon>
        <taxon>Steinernematidae</taxon>
        <taxon>Steinernema</taxon>
    </lineage>
</organism>
<dbReference type="Proteomes" id="UP000095287">
    <property type="component" value="Unplaced"/>
</dbReference>
<name>A0A1I7Z123_9BILA</name>
<dbReference type="AlphaFoldDB" id="A0A1I7Z123"/>